<dbReference type="GO" id="GO:0045027">
    <property type="term" value="F:DNA end binding"/>
    <property type="evidence" value="ECO:0007669"/>
    <property type="project" value="TreeGrafter"/>
</dbReference>
<protein>
    <recommendedName>
        <fullName evidence="7">Non-homologous end-joining factor 1</fullName>
    </recommendedName>
</protein>
<evidence type="ECO:0000259" key="8">
    <source>
        <dbReference type="Pfam" id="PF09302"/>
    </source>
</evidence>
<dbReference type="InterPro" id="IPR015381">
    <property type="entry name" value="XLF-like_N"/>
</dbReference>
<comment type="similarity">
    <text evidence="6">Belongs to the XRCC4-XLF family. XLF subfamily.</text>
</comment>
<evidence type="ECO:0000256" key="6">
    <source>
        <dbReference type="ARBA" id="ARBA00025747"/>
    </source>
</evidence>
<dbReference type="AlphaFoldDB" id="A0A9N9MNS4"/>
<keyword evidence="2" id="KW-0227">DNA damage</keyword>
<name>A0A9N9MNS4_9CUCU</name>
<dbReference type="Gene3D" id="1.10.287.450">
    <property type="entry name" value="Helix hairpin bin"/>
    <property type="match status" value="1"/>
</dbReference>
<keyword evidence="10" id="KW-1185">Reference proteome</keyword>
<dbReference type="Gene3D" id="2.170.210.10">
    <property type="entry name" value="DNA double-strand break repair and VJ recombination XRCC4, N-terminal"/>
    <property type="match status" value="1"/>
</dbReference>
<reference evidence="9" key="1">
    <citation type="submission" date="2022-01" db="EMBL/GenBank/DDBJ databases">
        <authorList>
            <person name="King R."/>
        </authorList>
    </citation>
    <scope>NUCLEOTIDE SEQUENCE</scope>
</reference>
<dbReference type="InterPro" id="IPR052287">
    <property type="entry name" value="NHEJ_factor"/>
</dbReference>
<feature type="domain" description="XLF-like N-terminal" evidence="8">
    <location>
        <begin position="1"/>
        <end position="89"/>
    </location>
</feature>
<sequence length="247" mass="28723">MWKTFVDIENVFMIKLEKNDVDFILLLTNISCLWESEFSTLNLVNSFKEYNPLIAAGDEQIVSDFIEIINNIQDVNTSVKSTGDNIELVLEQNCCGFGESVKSSKIIYKFTLNKKEQEQFKDKIVVSAIKTIYFLEKQQKMLLNLVQKKDRELEEFRMEKGEISRGDLKTEKFDANVLNTNNDELFLNVFTEKQSERFWQKFTETNGKVETTNMHVDLEPWNVKSRKRVILSGKSVAKRGSGIVYKK</sequence>
<dbReference type="PANTHER" id="PTHR32235:SF1">
    <property type="entry name" value="NON-HOMOLOGOUS END-JOINING FACTOR 1"/>
    <property type="match status" value="1"/>
</dbReference>
<evidence type="ECO:0000256" key="7">
    <source>
        <dbReference type="ARBA" id="ARBA00044529"/>
    </source>
</evidence>
<evidence type="ECO:0000256" key="4">
    <source>
        <dbReference type="ARBA" id="ARBA00023204"/>
    </source>
</evidence>
<accession>A0A9N9MNS4</accession>
<dbReference type="GO" id="GO:0006303">
    <property type="term" value="P:double-strand break repair via nonhomologous end joining"/>
    <property type="evidence" value="ECO:0007669"/>
    <property type="project" value="UniProtKB-ARBA"/>
</dbReference>
<keyword evidence="5" id="KW-0539">Nucleus</keyword>
<evidence type="ECO:0000256" key="3">
    <source>
        <dbReference type="ARBA" id="ARBA00023125"/>
    </source>
</evidence>
<evidence type="ECO:0000256" key="5">
    <source>
        <dbReference type="ARBA" id="ARBA00023242"/>
    </source>
</evidence>
<dbReference type="EMBL" id="OU892279">
    <property type="protein sequence ID" value="CAG9766847.1"/>
    <property type="molecule type" value="Genomic_DNA"/>
</dbReference>
<comment type="subcellular location">
    <subcellularLocation>
        <location evidence="1">Nucleus</location>
    </subcellularLocation>
</comment>
<gene>
    <name evidence="9" type="ORF">CEUTPL_LOCUS7417</name>
</gene>
<keyword evidence="3" id="KW-0238">DNA-binding</keyword>
<keyword evidence="4" id="KW-0234">DNA repair</keyword>
<organism evidence="9 10">
    <name type="scientific">Ceutorhynchus assimilis</name>
    <name type="common">cabbage seed weevil</name>
    <dbReference type="NCBI Taxonomy" id="467358"/>
    <lineage>
        <taxon>Eukaryota</taxon>
        <taxon>Metazoa</taxon>
        <taxon>Ecdysozoa</taxon>
        <taxon>Arthropoda</taxon>
        <taxon>Hexapoda</taxon>
        <taxon>Insecta</taxon>
        <taxon>Pterygota</taxon>
        <taxon>Neoptera</taxon>
        <taxon>Endopterygota</taxon>
        <taxon>Coleoptera</taxon>
        <taxon>Polyphaga</taxon>
        <taxon>Cucujiformia</taxon>
        <taxon>Curculionidae</taxon>
        <taxon>Ceutorhynchinae</taxon>
        <taxon>Ceutorhynchus</taxon>
    </lineage>
</organism>
<dbReference type="Proteomes" id="UP001152799">
    <property type="component" value="Chromosome 3"/>
</dbReference>
<proteinExistence type="inferred from homology"/>
<evidence type="ECO:0000313" key="9">
    <source>
        <dbReference type="EMBL" id="CAG9766847.1"/>
    </source>
</evidence>
<dbReference type="OrthoDB" id="2155935at2759"/>
<dbReference type="PANTHER" id="PTHR32235">
    <property type="entry name" value="NON-HOMOLOGOUS END-JOINING FACTOR 1"/>
    <property type="match status" value="1"/>
</dbReference>
<dbReference type="GO" id="GO:0032807">
    <property type="term" value="C:DNA ligase IV complex"/>
    <property type="evidence" value="ECO:0007669"/>
    <property type="project" value="TreeGrafter"/>
</dbReference>
<evidence type="ECO:0000256" key="2">
    <source>
        <dbReference type="ARBA" id="ARBA00022763"/>
    </source>
</evidence>
<dbReference type="InterPro" id="IPR038051">
    <property type="entry name" value="XRCC4-like_N_sf"/>
</dbReference>
<evidence type="ECO:0000313" key="10">
    <source>
        <dbReference type="Proteomes" id="UP001152799"/>
    </source>
</evidence>
<dbReference type="Pfam" id="PF09302">
    <property type="entry name" value="XLF"/>
    <property type="match status" value="1"/>
</dbReference>
<evidence type="ECO:0000256" key="1">
    <source>
        <dbReference type="ARBA" id="ARBA00004123"/>
    </source>
</evidence>